<reference evidence="1" key="2">
    <citation type="submission" date="2021-02" db="EMBL/GenBank/DDBJ databases">
        <title>Aspergillus chevalieri M1 genome sequence.</title>
        <authorList>
            <person name="Kadooka C."/>
            <person name="Mori K."/>
            <person name="Futagami T."/>
        </authorList>
    </citation>
    <scope>NUCLEOTIDE SEQUENCE</scope>
    <source>
        <strain evidence="1">M1</strain>
    </source>
</reference>
<dbReference type="RefSeq" id="XP_043135315.1">
    <property type="nucleotide sequence ID" value="XM_043277436.1"/>
</dbReference>
<dbReference type="InterPro" id="IPR052778">
    <property type="entry name" value="Centrosome-WD_assoc"/>
</dbReference>
<dbReference type="SUPFAM" id="SSF50978">
    <property type="entry name" value="WD40 repeat-like"/>
    <property type="match status" value="1"/>
</dbReference>
<dbReference type="PANTHER" id="PTHR16220">
    <property type="entry name" value="WD REPEAT PROTEIN 8-RELATED"/>
    <property type="match status" value="1"/>
</dbReference>
<dbReference type="GO" id="GO:0005815">
    <property type="term" value="C:microtubule organizing center"/>
    <property type="evidence" value="ECO:0007669"/>
    <property type="project" value="TreeGrafter"/>
</dbReference>
<organism evidence="1 2">
    <name type="scientific">Aspergillus chevalieri</name>
    <name type="common">Eurotium chevalieri</name>
    <dbReference type="NCBI Taxonomy" id="182096"/>
    <lineage>
        <taxon>Eukaryota</taxon>
        <taxon>Fungi</taxon>
        <taxon>Dikarya</taxon>
        <taxon>Ascomycota</taxon>
        <taxon>Pezizomycotina</taxon>
        <taxon>Eurotiomycetes</taxon>
        <taxon>Eurotiomycetidae</taxon>
        <taxon>Eurotiales</taxon>
        <taxon>Aspergillaceae</taxon>
        <taxon>Aspergillus</taxon>
        <taxon>Aspergillus subgen. Aspergillus</taxon>
    </lineage>
</organism>
<sequence length="475" mass="52424">MDSTGGTGLSSVVSLSEDGVYAAQMNEKDLIVHLNPASSGFKEVEIVKTKESASKFVKFSRSSASSDRVLWASDFRIVLWQLSPLQQHAEIENIEPGALNIDFGGDENEIIVFHAWNTKLTIYSLDTGRSQIIKTPKSSHYINFGYRPKTRQFAIILKPDANDLLTIHEFRSYELMGRAVLPTVDAQGLKWSPDGRWIAIWDAASTGTKVLIYTADGQPFRTYTGRPELNDTIDLGVKNIQWSPVAPNTGASEYLAVGKVDGTIDLLKNRTFTCSISLAHVAPADQNFFVVWREQFTNADGDLEYTEVPGLSAPAMLSETSTPQRGVSIMSFSSEGSLLTTVDQTRPNIVWVWTLGSAPGLFAALYHEHPVKQVVWHPSETAILITTANNVTAAVHYWSPNGPPVVVRVPVSRSESGKYDVRWLSSGQDSDWRFWFGTPDDYVLGDIEDQGVIPQFRVHYSVNSKAPTGSLGTSF</sequence>
<keyword evidence="2" id="KW-1185">Reference proteome</keyword>
<dbReference type="GeneID" id="66981152"/>
<protein>
    <recommendedName>
        <fullName evidence="3">WD40 domain protein</fullName>
    </recommendedName>
</protein>
<dbReference type="KEGG" id="ache:ACHE_30780A"/>
<dbReference type="GO" id="GO:1990811">
    <property type="term" value="C:MWP complex"/>
    <property type="evidence" value="ECO:0007669"/>
    <property type="project" value="TreeGrafter"/>
</dbReference>
<name>A0A7R7ZLT5_ASPCH</name>
<dbReference type="PANTHER" id="PTHR16220:SF0">
    <property type="entry name" value="WD REPEAT-CONTAINING PROTEIN WRAP73"/>
    <property type="match status" value="1"/>
</dbReference>
<dbReference type="InterPro" id="IPR015943">
    <property type="entry name" value="WD40/YVTN_repeat-like_dom_sf"/>
</dbReference>
<dbReference type="InterPro" id="IPR036322">
    <property type="entry name" value="WD40_repeat_dom_sf"/>
</dbReference>
<proteinExistence type="predicted"/>
<gene>
    <name evidence="1" type="ORF">ACHE_30780A</name>
</gene>
<dbReference type="EMBL" id="AP024418">
    <property type="protein sequence ID" value="BCR86793.1"/>
    <property type="molecule type" value="Genomic_DNA"/>
</dbReference>
<accession>A0A7R7ZLT5</accession>
<dbReference type="GO" id="GO:1990810">
    <property type="term" value="P:microtubule anchoring at mitotic spindle pole body"/>
    <property type="evidence" value="ECO:0007669"/>
    <property type="project" value="TreeGrafter"/>
</dbReference>
<evidence type="ECO:0000313" key="2">
    <source>
        <dbReference type="Proteomes" id="UP000637239"/>
    </source>
</evidence>
<dbReference type="Gene3D" id="2.130.10.10">
    <property type="entry name" value="YVTN repeat-like/Quinoprotein amine dehydrogenase"/>
    <property type="match status" value="2"/>
</dbReference>
<evidence type="ECO:0000313" key="1">
    <source>
        <dbReference type="EMBL" id="BCR86793.1"/>
    </source>
</evidence>
<dbReference type="AlphaFoldDB" id="A0A7R7ZLT5"/>
<reference evidence="1" key="1">
    <citation type="submission" date="2021-01" db="EMBL/GenBank/DDBJ databases">
        <authorList>
            <consortium name="Aspergillus chevalieri M1 genome sequencing consortium"/>
            <person name="Kazuki M."/>
            <person name="Futagami T."/>
        </authorList>
    </citation>
    <scope>NUCLEOTIDE SEQUENCE</scope>
    <source>
        <strain evidence="1">M1</strain>
    </source>
</reference>
<evidence type="ECO:0008006" key="3">
    <source>
        <dbReference type="Google" id="ProtNLM"/>
    </source>
</evidence>
<dbReference type="Proteomes" id="UP000637239">
    <property type="component" value="Chromosome 3"/>
</dbReference>